<name>A0A9P9H0K5_FUSRE</name>
<feature type="domain" description="Fumarate lyase N-terminal" evidence="6">
    <location>
        <begin position="4"/>
        <end position="294"/>
    </location>
</feature>
<dbReference type="InterPro" id="IPR022761">
    <property type="entry name" value="Fumarate_lyase_N"/>
</dbReference>
<dbReference type="AlphaFoldDB" id="A0A9P9H0K5"/>
<protein>
    <recommendedName>
        <fullName evidence="4">argininosuccinate lyase</fullName>
        <ecNumber evidence="4">4.3.2.1</ecNumber>
    </recommendedName>
    <alternativeName>
        <fullName evidence="5">Arginosuccinase</fullName>
    </alternativeName>
</protein>
<dbReference type="Gene3D" id="1.10.40.30">
    <property type="entry name" value="Fumarase/aspartase (C-terminal domain)"/>
    <property type="match status" value="1"/>
</dbReference>
<evidence type="ECO:0000259" key="7">
    <source>
        <dbReference type="Pfam" id="PF14698"/>
    </source>
</evidence>
<dbReference type="PRINTS" id="PR00145">
    <property type="entry name" value="ARGSUCLYASE"/>
</dbReference>
<evidence type="ECO:0000259" key="6">
    <source>
        <dbReference type="Pfam" id="PF00206"/>
    </source>
</evidence>
<dbReference type="PANTHER" id="PTHR43814:SF1">
    <property type="entry name" value="ARGININOSUCCINATE LYASE"/>
    <property type="match status" value="1"/>
</dbReference>
<accession>A0A9P9H0K5</accession>
<dbReference type="GO" id="GO:0042450">
    <property type="term" value="P:L-arginine biosynthetic process via ornithine"/>
    <property type="evidence" value="ECO:0007669"/>
    <property type="project" value="InterPro"/>
</dbReference>
<comment type="similarity">
    <text evidence="3">Belongs to the lyase 1 family. Argininosuccinate lyase subfamily.</text>
</comment>
<dbReference type="Pfam" id="PF00206">
    <property type="entry name" value="Lyase_1"/>
    <property type="match status" value="1"/>
</dbReference>
<dbReference type="GO" id="GO:0004056">
    <property type="term" value="F:argininosuccinate lyase activity"/>
    <property type="evidence" value="ECO:0007669"/>
    <property type="project" value="UniProtKB-EC"/>
</dbReference>
<evidence type="ECO:0000256" key="2">
    <source>
        <dbReference type="ARBA" id="ARBA00004941"/>
    </source>
</evidence>
<dbReference type="PRINTS" id="PR00149">
    <property type="entry name" value="FUMRATELYASE"/>
</dbReference>
<comment type="catalytic activity">
    <reaction evidence="1">
        <text>2-(N(omega)-L-arginino)succinate = fumarate + L-arginine</text>
        <dbReference type="Rhea" id="RHEA:24020"/>
        <dbReference type="ChEBI" id="CHEBI:29806"/>
        <dbReference type="ChEBI" id="CHEBI:32682"/>
        <dbReference type="ChEBI" id="CHEBI:57472"/>
        <dbReference type="EC" id="4.3.2.1"/>
    </reaction>
</comment>
<dbReference type="SUPFAM" id="SSF48557">
    <property type="entry name" value="L-aspartase-like"/>
    <property type="match status" value="1"/>
</dbReference>
<dbReference type="HAMAP" id="MF_00006">
    <property type="entry name" value="Arg_succ_lyase"/>
    <property type="match status" value="1"/>
</dbReference>
<dbReference type="OrthoDB" id="2561043at2759"/>
<dbReference type="InterPro" id="IPR024083">
    <property type="entry name" value="Fumarase/histidase_N"/>
</dbReference>
<dbReference type="CDD" id="cd01359">
    <property type="entry name" value="Argininosuccinate_lyase"/>
    <property type="match status" value="1"/>
</dbReference>
<sequence length="449" mass="50592">MTGGLDPLMLRYNASIDYDKLLFKEDILGSIAFARANSKSGIITNDEFTEIERGLKEVQKEWEAGTFVIMPNDEDIHTANERRLCEIIGKEIGGKLHTGRSRNEQVVCDMRMWLRNQIRDIESHLVTFLDVIAARAEAEVGILMPGYTHLQRAMPVTWSQHLLSYGFYFVSDLERLRETLKRVNRSPLGCGALAGNGFNIDRDMMAEELGFEGLLWNSMNAVGDRDFVTEFLQWGSMFMQHISRWAEDLCLYSSSEFAFISIADAYSTGSSLMPNKKNPDGCELLRGKAGRAFGHMAGLMMAQKGLPSTYQKDLQESWEPMLDHVKTVSDSLQIATGILSTLKIRPDKMMAALDPFMLATDLADYLVRKGVPFRETHHISGRCVAKSEELGIPMNELSLEQLQAIDSRFREDVSQAFDYERSVEMRASKGGTSRARVLEQVKVLKAMLA</sequence>
<dbReference type="GeneID" id="70215947"/>
<dbReference type="GO" id="GO:0005829">
    <property type="term" value="C:cytosol"/>
    <property type="evidence" value="ECO:0007669"/>
    <property type="project" value="TreeGrafter"/>
</dbReference>
<dbReference type="FunFam" id="1.10.275.10:FF:000002">
    <property type="entry name" value="Argininosuccinate lyase"/>
    <property type="match status" value="1"/>
</dbReference>
<dbReference type="InterPro" id="IPR029419">
    <property type="entry name" value="Arg_succ_lyase_C"/>
</dbReference>
<gene>
    <name evidence="8" type="ORF">BKA55DRAFT_387877</name>
</gene>
<dbReference type="InterPro" id="IPR008948">
    <property type="entry name" value="L-Aspartase-like"/>
</dbReference>
<dbReference type="EC" id="4.3.2.1" evidence="4"/>
<dbReference type="FunFam" id="1.20.200.10:FF:000025">
    <property type="entry name" value="Argininosuccinate lyase chloroplastic"/>
    <property type="match status" value="1"/>
</dbReference>
<dbReference type="InterPro" id="IPR000362">
    <property type="entry name" value="Fumarate_lyase_fam"/>
</dbReference>
<evidence type="ECO:0000256" key="4">
    <source>
        <dbReference type="ARBA" id="ARBA00012338"/>
    </source>
</evidence>
<keyword evidence="9" id="KW-1185">Reference proteome</keyword>
<evidence type="ECO:0000256" key="3">
    <source>
        <dbReference type="ARBA" id="ARBA00010755"/>
    </source>
</evidence>
<dbReference type="Gene3D" id="1.20.200.10">
    <property type="entry name" value="Fumarase/aspartase (Central domain)"/>
    <property type="match status" value="1"/>
</dbReference>
<dbReference type="Proteomes" id="UP000720189">
    <property type="component" value="Unassembled WGS sequence"/>
</dbReference>
<proteinExistence type="inferred from homology"/>
<evidence type="ECO:0000256" key="1">
    <source>
        <dbReference type="ARBA" id="ARBA00000985"/>
    </source>
</evidence>
<comment type="pathway">
    <text evidence="2">Amino-acid biosynthesis; L-arginine biosynthesis; L-arginine from L-ornithine and carbamoyl phosphate: step 3/3.</text>
</comment>
<dbReference type="Pfam" id="PF14698">
    <property type="entry name" value="ASL_C2"/>
    <property type="match status" value="1"/>
</dbReference>
<dbReference type="PROSITE" id="PS00163">
    <property type="entry name" value="FUMARATE_LYASES"/>
    <property type="match status" value="1"/>
</dbReference>
<dbReference type="InterPro" id="IPR009049">
    <property type="entry name" value="Argininosuccinate_lyase"/>
</dbReference>
<dbReference type="NCBIfam" id="TIGR00838">
    <property type="entry name" value="argH"/>
    <property type="match status" value="1"/>
</dbReference>
<organism evidence="8 9">
    <name type="scientific">Fusarium redolens</name>
    <dbReference type="NCBI Taxonomy" id="48865"/>
    <lineage>
        <taxon>Eukaryota</taxon>
        <taxon>Fungi</taxon>
        <taxon>Dikarya</taxon>
        <taxon>Ascomycota</taxon>
        <taxon>Pezizomycotina</taxon>
        <taxon>Sordariomycetes</taxon>
        <taxon>Hypocreomycetidae</taxon>
        <taxon>Hypocreales</taxon>
        <taxon>Nectriaceae</taxon>
        <taxon>Fusarium</taxon>
        <taxon>Fusarium redolens species complex</taxon>
    </lineage>
</organism>
<evidence type="ECO:0000313" key="9">
    <source>
        <dbReference type="Proteomes" id="UP000720189"/>
    </source>
</evidence>
<dbReference type="FunFam" id="1.10.40.30:FF:000001">
    <property type="entry name" value="Argininosuccinate lyase"/>
    <property type="match status" value="1"/>
</dbReference>
<reference evidence="8" key="1">
    <citation type="journal article" date="2021" name="Nat. Commun.">
        <title>Genetic determinants of endophytism in the Arabidopsis root mycobiome.</title>
        <authorList>
            <person name="Mesny F."/>
            <person name="Miyauchi S."/>
            <person name="Thiergart T."/>
            <person name="Pickel B."/>
            <person name="Atanasova L."/>
            <person name="Karlsson M."/>
            <person name="Huettel B."/>
            <person name="Barry K.W."/>
            <person name="Haridas S."/>
            <person name="Chen C."/>
            <person name="Bauer D."/>
            <person name="Andreopoulos W."/>
            <person name="Pangilinan J."/>
            <person name="LaButti K."/>
            <person name="Riley R."/>
            <person name="Lipzen A."/>
            <person name="Clum A."/>
            <person name="Drula E."/>
            <person name="Henrissat B."/>
            <person name="Kohler A."/>
            <person name="Grigoriev I.V."/>
            <person name="Martin F.M."/>
            <person name="Hacquard S."/>
        </authorList>
    </citation>
    <scope>NUCLEOTIDE SEQUENCE</scope>
    <source>
        <strain evidence="8">MPI-CAGE-AT-0023</strain>
    </source>
</reference>
<dbReference type="InterPro" id="IPR020557">
    <property type="entry name" value="Fumarate_lyase_CS"/>
</dbReference>
<dbReference type="PANTHER" id="PTHR43814">
    <property type="entry name" value="ARGININOSUCCINATE LYASE"/>
    <property type="match status" value="1"/>
</dbReference>
<evidence type="ECO:0000313" key="8">
    <source>
        <dbReference type="EMBL" id="KAH7248836.1"/>
    </source>
</evidence>
<feature type="domain" description="Argininosuccinate lyase C-terminal" evidence="7">
    <location>
        <begin position="356"/>
        <end position="424"/>
    </location>
</feature>
<dbReference type="Gene3D" id="1.10.275.10">
    <property type="entry name" value="Fumarase/aspartase (N-terminal domain)"/>
    <property type="match status" value="1"/>
</dbReference>
<comment type="caution">
    <text evidence="8">The sequence shown here is derived from an EMBL/GenBank/DDBJ whole genome shotgun (WGS) entry which is preliminary data.</text>
</comment>
<evidence type="ECO:0000256" key="5">
    <source>
        <dbReference type="ARBA" id="ARBA00032749"/>
    </source>
</evidence>
<dbReference type="RefSeq" id="XP_046048631.1">
    <property type="nucleotide sequence ID" value="XM_046185993.1"/>
</dbReference>
<dbReference type="EMBL" id="JAGMUX010000009">
    <property type="protein sequence ID" value="KAH7248836.1"/>
    <property type="molecule type" value="Genomic_DNA"/>
</dbReference>